<reference evidence="2" key="1">
    <citation type="journal article" date="2019" name="Int. J. Syst. Evol. Microbiol.">
        <title>The Global Catalogue of Microorganisms (GCM) 10K type strain sequencing project: providing services to taxonomists for standard genome sequencing and annotation.</title>
        <authorList>
            <consortium name="The Broad Institute Genomics Platform"/>
            <consortium name="The Broad Institute Genome Sequencing Center for Infectious Disease"/>
            <person name="Wu L."/>
            <person name="Ma J."/>
        </authorList>
    </citation>
    <scope>NUCLEOTIDE SEQUENCE [LARGE SCALE GENOMIC DNA]</scope>
    <source>
        <strain evidence="2">NBRC 102407</strain>
    </source>
</reference>
<comment type="caution">
    <text evidence="1">The sequence shown here is derived from an EMBL/GenBank/DDBJ whole genome shotgun (WGS) entry which is preliminary data.</text>
</comment>
<dbReference type="Proteomes" id="UP001157167">
    <property type="component" value="Unassembled WGS sequence"/>
</dbReference>
<name>A0ABQ6FAS6_9RHOO</name>
<keyword evidence="2" id="KW-1185">Reference proteome</keyword>
<gene>
    <name evidence="1" type="ORF">GCM10007933_21380</name>
</gene>
<protein>
    <submittedName>
        <fullName evidence="1">Uncharacterized protein</fullName>
    </submittedName>
</protein>
<accession>A0ABQ6FAS6</accession>
<dbReference type="EMBL" id="BSPX01000029">
    <property type="protein sequence ID" value="GLT22678.1"/>
    <property type="molecule type" value="Genomic_DNA"/>
</dbReference>
<proteinExistence type="predicted"/>
<evidence type="ECO:0000313" key="2">
    <source>
        <dbReference type="Proteomes" id="UP001157167"/>
    </source>
</evidence>
<sequence>MIPDWLHNAVIEGLQKLIALRLPGTPPQDAVAGTAAVWLEAIDSPRMRWDESLDLPRVRRSFRALFINCDRWPAPKLFIAHLGNRDPPLALPEPPMTAEQRARNRERLRELVASLNAKQQIRDKGHSK</sequence>
<evidence type="ECO:0000313" key="1">
    <source>
        <dbReference type="EMBL" id="GLT22678.1"/>
    </source>
</evidence>
<organism evidence="1 2">
    <name type="scientific">Zoogloea oryzae</name>
    <dbReference type="NCBI Taxonomy" id="310767"/>
    <lineage>
        <taxon>Bacteria</taxon>
        <taxon>Pseudomonadati</taxon>
        <taxon>Pseudomonadota</taxon>
        <taxon>Betaproteobacteria</taxon>
        <taxon>Rhodocyclales</taxon>
        <taxon>Zoogloeaceae</taxon>
        <taxon>Zoogloea</taxon>
    </lineage>
</organism>
<dbReference type="RefSeq" id="WP_284187963.1">
    <property type="nucleotide sequence ID" value="NZ_BSPX01000029.1"/>
</dbReference>